<name>A0A1X1Z9G4_9MYCO</name>
<keyword evidence="8" id="KW-0677">Repeat</keyword>
<dbReference type="CDD" id="cd19535">
    <property type="entry name" value="Cyc_NRPS"/>
    <property type="match status" value="1"/>
</dbReference>
<dbReference type="InterPro" id="IPR036736">
    <property type="entry name" value="ACP-like_sf"/>
</dbReference>
<dbReference type="InterPro" id="IPR009081">
    <property type="entry name" value="PP-bd_ACP"/>
</dbReference>
<dbReference type="InterPro" id="IPR029058">
    <property type="entry name" value="AB_hydrolase_fold"/>
</dbReference>
<dbReference type="PROSITE" id="PS00012">
    <property type="entry name" value="PHOSPHOPANTETHEINE"/>
    <property type="match status" value="1"/>
</dbReference>
<comment type="caution">
    <text evidence="12">The sequence shown here is derived from an EMBL/GenBank/DDBJ whole genome shotgun (WGS) entry which is preliminary data.</text>
</comment>
<dbReference type="NCBIfam" id="TIGR01733">
    <property type="entry name" value="AA-adenyl-dom"/>
    <property type="match status" value="1"/>
</dbReference>
<evidence type="ECO:0000259" key="11">
    <source>
        <dbReference type="PROSITE" id="PS50075"/>
    </source>
</evidence>
<evidence type="ECO:0000256" key="8">
    <source>
        <dbReference type="ARBA" id="ARBA00022737"/>
    </source>
</evidence>
<dbReference type="Pfam" id="PF00550">
    <property type="entry name" value="PP-binding"/>
    <property type="match status" value="2"/>
</dbReference>
<feature type="region of interest" description="Disordered" evidence="10">
    <location>
        <begin position="77"/>
        <end position="98"/>
    </location>
</feature>
<evidence type="ECO:0000256" key="3">
    <source>
        <dbReference type="ARBA" id="ARBA00007380"/>
    </source>
</evidence>
<dbReference type="SUPFAM" id="SSF56801">
    <property type="entry name" value="Acetyl-CoA synthetase-like"/>
    <property type="match status" value="1"/>
</dbReference>
<feature type="domain" description="Carrier" evidence="11">
    <location>
        <begin position="1060"/>
        <end position="1138"/>
    </location>
</feature>
<dbReference type="Gene3D" id="3.30.559.30">
    <property type="entry name" value="Nonribosomal peptide synthetase, condensation domain"/>
    <property type="match status" value="1"/>
</dbReference>
<dbReference type="SUPFAM" id="SSF52777">
    <property type="entry name" value="CoA-dependent acyltransferases"/>
    <property type="match status" value="2"/>
</dbReference>
<comment type="similarity">
    <text evidence="3">Belongs to the ATP-dependent AMP-binding enzyme family. MbtB subfamily.</text>
</comment>
<dbReference type="GO" id="GO:0031177">
    <property type="term" value="F:phosphopantetheine binding"/>
    <property type="evidence" value="ECO:0007669"/>
    <property type="project" value="InterPro"/>
</dbReference>
<dbReference type="InterPro" id="IPR023213">
    <property type="entry name" value="CAT-like_dom_sf"/>
</dbReference>
<dbReference type="GO" id="GO:0008610">
    <property type="term" value="P:lipid biosynthetic process"/>
    <property type="evidence" value="ECO:0007669"/>
    <property type="project" value="UniProtKB-ARBA"/>
</dbReference>
<evidence type="ECO:0000256" key="1">
    <source>
        <dbReference type="ARBA" id="ARBA00001957"/>
    </source>
</evidence>
<evidence type="ECO:0000313" key="12">
    <source>
        <dbReference type="EMBL" id="ORW19976.1"/>
    </source>
</evidence>
<feature type="region of interest" description="Disordered" evidence="10">
    <location>
        <begin position="288"/>
        <end position="312"/>
    </location>
</feature>
<dbReference type="InterPro" id="IPR020806">
    <property type="entry name" value="PKS_PP-bd"/>
</dbReference>
<dbReference type="Pfam" id="PF00975">
    <property type="entry name" value="Thioesterase"/>
    <property type="match status" value="1"/>
</dbReference>
<dbReference type="InterPro" id="IPR020845">
    <property type="entry name" value="AMP-binding_CS"/>
</dbReference>
<keyword evidence="5" id="KW-0596">Phosphopantetheine</keyword>
<evidence type="ECO:0000256" key="4">
    <source>
        <dbReference type="ARBA" id="ARBA00016743"/>
    </source>
</evidence>
<dbReference type="InterPro" id="IPR006162">
    <property type="entry name" value="Ppantetheine_attach_site"/>
</dbReference>
<dbReference type="Gene3D" id="3.40.50.12780">
    <property type="entry name" value="N-terminal domain of ligase-like"/>
    <property type="match status" value="1"/>
</dbReference>
<sequence>MVRAPACSEDIRAEVAELLGVEADAIHPGENLIGQGLDSIRMMTLAGRWRRRGVAVDFATLSAAPTIEAWSELVAAGAGRGGDEPAPAAEADHAPEGDPFPLAPMQHAMWVGRQDNQRFGGVAGHLYVEFDGGPIDPDRLRAAATGLALRHPMLRVRFLPDGTQRVAPPQECGDFPVTVVDLRDDDGGAEGRLAAIREAKSHQQLVGAVFELTLTLLPGERSRLHVDLDMQAADAMSYRTLMADLAALYAGRDLPPLGYTYREYRRAVARRDRQPDVTRDADREWWARRIPQLPDPPAPPSTGGPDSRTSTRRWHWLDPATRDALFARARARGVTPAMALAAAFAGTLARWSATSRFLLNVPLFGRQPLHPDVDRLVGDFTSSLLLDVDFSDLAGAKHTAAARAHAVQDAMRTAAAHAAYPGLSVLRDLSRHRGTQVLAPVVFTSALGLGELFHGDVTTQFGTPVWLISQGPQVLLDAQVTEFDGGVLVNWDVRDGMFAPGVIDAMFAHHVDELLRLASTDDAWDAPGPSALPDAQRAVRDAANGRTAEPSREALHDGFFRRARRQPDAPAIFASTGDLSYAQLRHQALALAAALRANGIGAGDTVAVMGPKTAEQLPALLGILAAGGVYLPIGIDQPRDRAERILTTGGVRLALVCGGRPLSLPVPALVIADVLRDAPAVDETDPATTDPAELAYVLFTSGSTGEPKGVEMTHDGAMNTVEFLTRHFGIGPADKCLALSTLECDLSVLDIFATLRAGGSVVVVDEAQRRDPDAWARLIATHGVTVLNFLPGWLEMLVEVGHGRLPSLRVVATGGDWVRPGLARALQAQAPGLRFAGLGGATETAVHATIFEVTGELPADWTAVPYGRPFPNIACRVVDDTGADCPDWVPGELWFSGRGIARGYRGRADLTAERFVEHDGRTWYRSGDLARYWPDGTLEFVGRADHRIKISGYRVELGEIEAALRRVPGVRAAVAALVPAPGDTDVLATAVRLDDAGPTAQGVREALADLVPAHMIPRHVSVLERIPFTDGGKIDRRAVTALLTAALAGQGDGAAGPREAPRTQLERALCHIVAEILGRDPAAVGVHDDFFSLGGDSVHATQAVAGIRQWLDSPSLMVADVFATRTVAALAELLAGREAGGDRLEQVADVYLEIAEMSSTDVLSALEAEPDPGSKAEPARREFQPWVKRFTGSAARGAVIVFPHAGGAAAAYRSLAKALAGNDVDAYVVQYPQRADRRDHPAAESIGALALELFEAGDWPSVAPLTVFGHCMGAVVAFEFARIAERNGVPVRALWASAGQPPSLVAASGPLPTDERGVLADMVDLGGTDPVLLEDEEFVELLVRAVQADYRALNAYSCPPHVRINADIHAVGGHGDHRITRDMLAAWETHTSGRFFLSGFEGGHFYLNDHLDAVARMVSADVR</sequence>
<dbReference type="InterPro" id="IPR001031">
    <property type="entry name" value="Thioesterase"/>
</dbReference>
<organism evidence="12 13">
    <name type="scientific">Mycobacterium palustre</name>
    <dbReference type="NCBI Taxonomy" id="153971"/>
    <lineage>
        <taxon>Bacteria</taxon>
        <taxon>Bacillati</taxon>
        <taxon>Actinomycetota</taxon>
        <taxon>Actinomycetes</taxon>
        <taxon>Mycobacteriales</taxon>
        <taxon>Mycobacteriaceae</taxon>
        <taxon>Mycobacterium</taxon>
        <taxon>Mycobacterium simiae complex</taxon>
    </lineage>
</organism>
<accession>A0A1X1Z9G4</accession>
<evidence type="ECO:0000256" key="6">
    <source>
        <dbReference type="ARBA" id="ARBA00022553"/>
    </source>
</evidence>
<gene>
    <name evidence="12" type="ORF">AWC19_15790</name>
</gene>
<evidence type="ECO:0000256" key="10">
    <source>
        <dbReference type="SAM" id="MobiDB-lite"/>
    </source>
</evidence>
<dbReference type="Pfam" id="PF00501">
    <property type="entry name" value="AMP-binding"/>
    <property type="match status" value="1"/>
</dbReference>
<protein>
    <recommendedName>
        <fullName evidence="4">Phenyloxazoline synthase MbtB</fullName>
    </recommendedName>
    <alternativeName>
        <fullName evidence="9">Mycobactin synthetase protein B</fullName>
    </alternativeName>
</protein>
<dbReference type="InterPro" id="IPR045851">
    <property type="entry name" value="AMP-bd_C_sf"/>
</dbReference>
<dbReference type="Gene3D" id="3.40.50.1820">
    <property type="entry name" value="alpha/beta hydrolase"/>
    <property type="match status" value="1"/>
</dbReference>
<dbReference type="GO" id="GO:0016874">
    <property type="term" value="F:ligase activity"/>
    <property type="evidence" value="ECO:0007669"/>
    <property type="project" value="UniProtKB-KW"/>
</dbReference>
<feature type="domain" description="Carrier" evidence="11">
    <location>
        <begin position="5"/>
        <end position="78"/>
    </location>
</feature>
<dbReference type="UniPathway" id="UPA00011"/>
<dbReference type="PROSITE" id="PS50075">
    <property type="entry name" value="CARRIER"/>
    <property type="match status" value="2"/>
</dbReference>
<dbReference type="SMART" id="SM00823">
    <property type="entry name" value="PKS_PP"/>
    <property type="match status" value="2"/>
</dbReference>
<comment type="pathway">
    <text evidence="2">Siderophore biosynthesis; mycobactin biosynthesis.</text>
</comment>
<dbReference type="STRING" id="153971.AWC19_15790"/>
<proteinExistence type="inferred from homology"/>
<dbReference type="GO" id="GO:0043041">
    <property type="term" value="P:amino acid activation for nonribosomal peptide biosynthetic process"/>
    <property type="evidence" value="ECO:0007669"/>
    <property type="project" value="TreeGrafter"/>
</dbReference>
<evidence type="ECO:0000256" key="9">
    <source>
        <dbReference type="ARBA" id="ARBA00033440"/>
    </source>
</evidence>
<dbReference type="FunFam" id="3.30.559.10:FF:000023">
    <property type="entry name" value="Non-ribosomal peptide synthetase"/>
    <property type="match status" value="1"/>
</dbReference>
<dbReference type="InterPro" id="IPR010071">
    <property type="entry name" value="AA_adenyl_dom"/>
</dbReference>
<dbReference type="InterPro" id="IPR042099">
    <property type="entry name" value="ANL_N_sf"/>
</dbReference>
<evidence type="ECO:0000313" key="13">
    <source>
        <dbReference type="Proteomes" id="UP000193529"/>
    </source>
</evidence>
<dbReference type="FunFam" id="3.40.50.12780:FF:000012">
    <property type="entry name" value="Non-ribosomal peptide synthetase"/>
    <property type="match status" value="1"/>
</dbReference>
<dbReference type="PANTHER" id="PTHR45527">
    <property type="entry name" value="NONRIBOSOMAL PEPTIDE SYNTHETASE"/>
    <property type="match status" value="1"/>
</dbReference>
<dbReference type="Proteomes" id="UP000193529">
    <property type="component" value="Unassembled WGS sequence"/>
</dbReference>
<dbReference type="SUPFAM" id="SSF47336">
    <property type="entry name" value="ACP-like"/>
    <property type="match status" value="2"/>
</dbReference>
<feature type="compositionally biased region" description="Pro residues" evidence="10">
    <location>
        <begin position="293"/>
        <end position="302"/>
    </location>
</feature>
<dbReference type="InterPro" id="IPR057737">
    <property type="entry name" value="Condensation_MtbB-like"/>
</dbReference>
<dbReference type="GO" id="GO:0005737">
    <property type="term" value="C:cytoplasm"/>
    <property type="evidence" value="ECO:0007669"/>
    <property type="project" value="TreeGrafter"/>
</dbReference>
<dbReference type="GO" id="GO:0044550">
    <property type="term" value="P:secondary metabolite biosynthetic process"/>
    <property type="evidence" value="ECO:0007669"/>
    <property type="project" value="TreeGrafter"/>
</dbReference>
<dbReference type="EMBL" id="LQPJ01000127">
    <property type="protein sequence ID" value="ORW19976.1"/>
    <property type="molecule type" value="Genomic_DNA"/>
</dbReference>
<dbReference type="FunFam" id="3.30.559.30:FF:000006">
    <property type="entry name" value="Yersiniabactin polyketide/non-ribosomal peptide synthetase"/>
    <property type="match status" value="1"/>
</dbReference>
<dbReference type="Gene3D" id="3.30.559.10">
    <property type="entry name" value="Chloramphenicol acetyltransferase-like domain"/>
    <property type="match status" value="1"/>
</dbReference>
<dbReference type="SUPFAM" id="SSF53474">
    <property type="entry name" value="alpha/beta-Hydrolases"/>
    <property type="match status" value="1"/>
</dbReference>
<dbReference type="PROSITE" id="PS00455">
    <property type="entry name" value="AMP_BINDING"/>
    <property type="match status" value="1"/>
</dbReference>
<dbReference type="FunFam" id="1.10.1200.10:FF:000016">
    <property type="entry name" value="Non-ribosomal peptide synthase"/>
    <property type="match status" value="1"/>
</dbReference>
<dbReference type="OrthoDB" id="2472181at2"/>
<dbReference type="Gene3D" id="3.30.300.30">
    <property type="match status" value="1"/>
</dbReference>
<dbReference type="RefSeq" id="WP_085079968.1">
    <property type="nucleotide sequence ID" value="NZ_LQPJ01000127.1"/>
</dbReference>
<reference evidence="12 13" key="1">
    <citation type="submission" date="2016-01" db="EMBL/GenBank/DDBJ databases">
        <title>The new phylogeny of the genus Mycobacterium.</title>
        <authorList>
            <person name="Tarcisio F."/>
            <person name="Conor M."/>
            <person name="Antonella G."/>
            <person name="Elisabetta G."/>
            <person name="Giulia F.S."/>
            <person name="Sara T."/>
            <person name="Anna F."/>
            <person name="Clotilde B."/>
            <person name="Roberto B."/>
            <person name="Veronica D.S."/>
            <person name="Fabio R."/>
            <person name="Monica P."/>
            <person name="Olivier J."/>
            <person name="Enrico T."/>
            <person name="Nicola S."/>
        </authorList>
    </citation>
    <scope>NUCLEOTIDE SEQUENCE [LARGE SCALE GENOMIC DNA]</scope>
    <source>
        <strain evidence="12 13">DSM 44572</strain>
    </source>
</reference>
<dbReference type="GO" id="GO:0072330">
    <property type="term" value="P:monocarboxylic acid biosynthetic process"/>
    <property type="evidence" value="ECO:0007669"/>
    <property type="project" value="UniProtKB-ARBA"/>
</dbReference>
<evidence type="ECO:0000256" key="7">
    <source>
        <dbReference type="ARBA" id="ARBA00022598"/>
    </source>
</evidence>
<comment type="cofactor">
    <cofactor evidence="1">
        <name>pantetheine 4'-phosphate</name>
        <dbReference type="ChEBI" id="CHEBI:47942"/>
    </cofactor>
</comment>
<keyword evidence="13" id="KW-1185">Reference proteome</keyword>
<dbReference type="InterPro" id="IPR000873">
    <property type="entry name" value="AMP-dep_synth/lig_dom"/>
</dbReference>
<dbReference type="InterPro" id="IPR001242">
    <property type="entry name" value="Condensation_dom"/>
</dbReference>
<keyword evidence="7" id="KW-0436">Ligase</keyword>
<evidence type="ECO:0000256" key="2">
    <source>
        <dbReference type="ARBA" id="ARBA00005102"/>
    </source>
</evidence>
<evidence type="ECO:0000256" key="5">
    <source>
        <dbReference type="ARBA" id="ARBA00022450"/>
    </source>
</evidence>
<dbReference type="Gene3D" id="1.10.1200.10">
    <property type="entry name" value="ACP-like"/>
    <property type="match status" value="2"/>
</dbReference>
<dbReference type="PANTHER" id="PTHR45527:SF10">
    <property type="entry name" value="PYOCHELIN SYNTHASE PCHF"/>
    <property type="match status" value="1"/>
</dbReference>
<dbReference type="Pfam" id="PF00668">
    <property type="entry name" value="Condensation"/>
    <property type="match status" value="1"/>
</dbReference>
<keyword evidence="6" id="KW-0597">Phosphoprotein</keyword>